<dbReference type="GO" id="GO:0048666">
    <property type="term" value="P:neuron development"/>
    <property type="evidence" value="ECO:0007669"/>
    <property type="project" value="UniProtKB-UniRule"/>
</dbReference>
<protein>
    <recommendedName>
        <fullName evidence="4 5">Alpha-tubulin N-acetyltransferase</fullName>
        <shortName evidence="5">Alpha-TAT</shortName>
        <shortName evidence="5">TAT</shortName>
        <ecNumber evidence="4 5">2.3.1.108</ecNumber>
    </recommendedName>
    <alternativeName>
        <fullName evidence="5">Acetyltransferase mec-17 homolog</fullName>
    </alternativeName>
</protein>
<dbReference type="EMBL" id="CAXITT010000237">
    <property type="protein sequence ID" value="CAL1536737.1"/>
    <property type="molecule type" value="Genomic_DNA"/>
</dbReference>
<feature type="region of interest" description="Disordered" evidence="6">
    <location>
        <begin position="371"/>
        <end position="403"/>
    </location>
</feature>
<dbReference type="FunFam" id="3.40.630.30:FF:000060">
    <property type="entry name" value="Alpha-tubulin N-acetyltransferase 1"/>
    <property type="match status" value="1"/>
</dbReference>
<comment type="caution">
    <text evidence="5">Lacks conserved residue(s) required for the propagation of feature annotation.</text>
</comment>
<dbReference type="HAMAP" id="MF_03130">
    <property type="entry name" value="mec17"/>
    <property type="match status" value="1"/>
</dbReference>
<keyword evidence="1 5" id="KW-0808">Transferase</keyword>
<comment type="function">
    <text evidence="5">Specifically acetylates 'Lys-40' in alpha-tubulin on the lumenal side of microtubules. Promotes microtubule destabilization and accelerates microtubule dynamics; this activity may be independent of acetylation activity. Acetylates alpha-tubulin with a slow enzymatic rate, due to a catalytic site that is not optimized for acetyl transfer. Enters the microtubule through each end and diffuses quickly throughout the lumen of microtubules. Acetylates only long/old microtubules because of its slow acetylation rate since it does not have time to act on dynamically unstable microtubules before the enzyme is released.</text>
</comment>
<reference evidence="8 9" key="1">
    <citation type="submission" date="2024-04" db="EMBL/GenBank/DDBJ databases">
        <authorList>
            <consortium name="Genoscope - CEA"/>
            <person name="William W."/>
        </authorList>
    </citation>
    <scope>NUCLEOTIDE SEQUENCE [LARGE SCALE GENOMIC DNA]</scope>
</reference>
<feature type="domain" description="N-acetyltransferase" evidence="7">
    <location>
        <begin position="1"/>
        <end position="188"/>
    </location>
</feature>
<comment type="caution">
    <text evidence="8">The sequence shown here is derived from an EMBL/GenBank/DDBJ whole genome shotgun (WGS) entry which is preliminary data.</text>
</comment>
<dbReference type="PANTHER" id="PTHR12327:SF0">
    <property type="entry name" value="ALPHA-TUBULIN N-ACETYLTRANSFERASE 1"/>
    <property type="match status" value="1"/>
</dbReference>
<dbReference type="InterPro" id="IPR007965">
    <property type="entry name" value="GNAT_ATAT"/>
</dbReference>
<evidence type="ECO:0000259" key="7">
    <source>
        <dbReference type="PROSITE" id="PS51730"/>
    </source>
</evidence>
<dbReference type="InterPro" id="IPR038746">
    <property type="entry name" value="Atat"/>
</dbReference>
<feature type="compositionally biased region" description="Polar residues" evidence="6">
    <location>
        <begin position="292"/>
        <end position="311"/>
    </location>
</feature>
<feature type="binding site" evidence="5">
    <location>
        <begin position="122"/>
        <end position="135"/>
    </location>
    <ligand>
        <name>acetyl-CoA</name>
        <dbReference type="ChEBI" id="CHEBI:57288"/>
    </ligand>
</feature>
<dbReference type="GO" id="GO:0005874">
    <property type="term" value="C:microtubule"/>
    <property type="evidence" value="ECO:0007669"/>
    <property type="project" value="InterPro"/>
</dbReference>
<feature type="site" description="Crucial for catalytic activity" evidence="5">
    <location>
        <position position="57"/>
    </location>
</feature>
<keyword evidence="2 5" id="KW-0012">Acyltransferase</keyword>
<feature type="region of interest" description="Disordered" evidence="6">
    <location>
        <begin position="204"/>
        <end position="224"/>
    </location>
</feature>
<name>A0AAV2HRM3_LYMST</name>
<feature type="compositionally biased region" description="Low complexity" evidence="6">
    <location>
        <begin position="324"/>
        <end position="334"/>
    </location>
</feature>
<comment type="similarity">
    <text evidence="5">Belongs to the acetyltransferase ATAT1 family.</text>
</comment>
<keyword evidence="9" id="KW-1185">Reference proteome</keyword>
<dbReference type="GO" id="GO:0070507">
    <property type="term" value="P:regulation of microtubule cytoskeleton organization"/>
    <property type="evidence" value="ECO:0007669"/>
    <property type="project" value="UniProtKB-UniRule"/>
</dbReference>
<evidence type="ECO:0000256" key="6">
    <source>
        <dbReference type="SAM" id="MobiDB-lite"/>
    </source>
</evidence>
<organism evidence="8 9">
    <name type="scientific">Lymnaea stagnalis</name>
    <name type="common">Great pond snail</name>
    <name type="synonym">Helix stagnalis</name>
    <dbReference type="NCBI Taxonomy" id="6523"/>
    <lineage>
        <taxon>Eukaryota</taxon>
        <taxon>Metazoa</taxon>
        <taxon>Spiralia</taxon>
        <taxon>Lophotrochozoa</taxon>
        <taxon>Mollusca</taxon>
        <taxon>Gastropoda</taxon>
        <taxon>Heterobranchia</taxon>
        <taxon>Euthyneura</taxon>
        <taxon>Panpulmonata</taxon>
        <taxon>Hygrophila</taxon>
        <taxon>Lymnaeoidea</taxon>
        <taxon>Lymnaeidae</taxon>
        <taxon>Lymnaea</taxon>
    </lineage>
</organism>
<dbReference type="AlphaFoldDB" id="A0AAV2HRM3"/>
<gene>
    <name evidence="8" type="ORF">GSLYS_00010650001</name>
</gene>
<comment type="catalytic activity">
    <reaction evidence="3 5">
        <text>L-lysyl-[alpha-tubulin] + acetyl-CoA = N(6)-acetyl-L-lysyl-[alpha-tubulin] + CoA + H(+)</text>
        <dbReference type="Rhea" id="RHEA:15277"/>
        <dbReference type="Rhea" id="RHEA-COMP:11278"/>
        <dbReference type="Rhea" id="RHEA-COMP:11279"/>
        <dbReference type="ChEBI" id="CHEBI:15378"/>
        <dbReference type="ChEBI" id="CHEBI:29969"/>
        <dbReference type="ChEBI" id="CHEBI:57287"/>
        <dbReference type="ChEBI" id="CHEBI:57288"/>
        <dbReference type="ChEBI" id="CHEBI:61930"/>
        <dbReference type="EC" id="2.3.1.108"/>
    </reaction>
</comment>
<evidence type="ECO:0000256" key="1">
    <source>
        <dbReference type="ARBA" id="ARBA00022679"/>
    </source>
</evidence>
<dbReference type="GO" id="GO:0019799">
    <property type="term" value="F:tubulin N-acetyltransferase activity"/>
    <property type="evidence" value="ECO:0007669"/>
    <property type="project" value="UniProtKB-UniRule"/>
</dbReference>
<evidence type="ECO:0000313" key="9">
    <source>
        <dbReference type="Proteomes" id="UP001497497"/>
    </source>
</evidence>
<evidence type="ECO:0000256" key="4">
    <source>
        <dbReference type="ARBA" id="ARBA00066570"/>
    </source>
</evidence>
<accession>A0AAV2HRM3</accession>
<evidence type="ECO:0000313" key="8">
    <source>
        <dbReference type="EMBL" id="CAL1536737.1"/>
    </source>
</evidence>
<feature type="compositionally biased region" description="Basic and acidic residues" evidence="6">
    <location>
        <begin position="335"/>
        <end position="344"/>
    </location>
</feature>
<dbReference type="Proteomes" id="UP001497497">
    <property type="component" value="Unassembled WGS sequence"/>
</dbReference>
<dbReference type="Pfam" id="PF05301">
    <property type="entry name" value="Acetyltransf_16"/>
    <property type="match status" value="1"/>
</dbReference>
<evidence type="ECO:0000256" key="3">
    <source>
        <dbReference type="ARBA" id="ARBA00051998"/>
    </source>
</evidence>
<evidence type="ECO:0000256" key="2">
    <source>
        <dbReference type="ARBA" id="ARBA00023315"/>
    </source>
</evidence>
<proteinExistence type="inferred from homology"/>
<dbReference type="Gene3D" id="3.40.630.30">
    <property type="match status" value="1"/>
</dbReference>
<feature type="compositionally biased region" description="Polar residues" evidence="6">
    <location>
        <begin position="275"/>
        <end position="284"/>
    </location>
</feature>
<dbReference type="EC" id="2.3.1.108" evidence="4 5"/>
<evidence type="ECO:0000256" key="5">
    <source>
        <dbReference type="HAMAP-Rule" id="MF_03130"/>
    </source>
</evidence>
<sequence length="484" mass="54951">MDFTFDLNKFLRDEITLVDSTLQPCRQNGVDRHNFRQLQTMLYEVVDKMGAASAQAQNLHGPITTGKKLEFAGHRLYIMKDEESNRGHGSTVGILKVGQKKLFVYDNGKAQHELEPLCVLDFYVHESRQRMGCGKKLFDYMLQSERIPVRHLAIDRPSAKFLSFLNRHYGLDVVIPQVNNFVIFEGFFNNRSDLKNNRRAQADVQGRPFSGPNRLRQGSPYNSNVSQAYRQSPLLEQRVKNNDYNWVVPGISSKSQSRMGAGQMMYSRHGIQSMSNLRGYTPSPSFHKESPAITTGPNYQQTQYDPASNDPQRPGHSLPPPHPNQRVQRSNQRSQRIETQEEYQKLSNSRVTSPAPVIDPRYPQEVLLQSIVNQRTDGRPPSGKYSKMNDPSEKKDRPPANSQNMLNMHQSYQGRNGHLSLPPVGSTSIPGTGPTPSVPAYTTPIVSPYPNQQSNNTSWTVSGVLRNQRVTAPDRYYSYSNRLW</sequence>
<dbReference type="PROSITE" id="PS51730">
    <property type="entry name" value="GNAT_ATAT"/>
    <property type="match status" value="1"/>
</dbReference>
<dbReference type="PANTHER" id="PTHR12327">
    <property type="entry name" value="ALPHA-TUBULIN N-ACETYLTRANSFERASE 1"/>
    <property type="match status" value="1"/>
</dbReference>
<feature type="region of interest" description="Disordered" evidence="6">
    <location>
        <begin position="275"/>
        <end position="359"/>
    </location>
</feature>